<dbReference type="InterPro" id="IPR016071">
    <property type="entry name" value="Staphylococal_nuclease_OB-fold"/>
</dbReference>
<dbReference type="Pfam" id="PF00565">
    <property type="entry name" value="SNase"/>
    <property type="match status" value="1"/>
</dbReference>
<keyword evidence="3" id="KW-1185">Reference proteome</keyword>
<dbReference type="Gene3D" id="2.40.50.90">
    <property type="match status" value="1"/>
</dbReference>
<evidence type="ECO:0000313" key="3">
    <source>
        <dbReference type="Proteomes" id="UP000254889"/>
    </source>
</evidence>
<dbReference type="SUPFAM" id="SSF50199">
    <property type="entry name" value="Staphylococcal nuclease"/>
    <property type="match status" value="1"/>
</dbReference>
<organism evidence="2 3">
    <name type="scientific">Pseudolabrys taiwanensis</name>
    <dbReference type="NCBI Taxonomy" id="331696"/>
    <lineage>
        <taxon>Bacteria</taxon>
        <taxon>Pseudomonadati</taxon>
        <taxon>Pseudomonadota</taxon>
        <taxon>Alphaproteobacteria</taxon>
        <taxon>Hyphomicrobiales</taxon>
        <taxon>Xanthobacteraceae</taxon>
        <taxon>Pseudolabrys</taxon>
    </lineage>
</organism>
<reference evidence="2 3" key="1">
    <citation type="submission" date="2018-07" db="EMBL/GenBank/DDBJ databases">
        <authorList>
            <person name="Quirk P.G."/>
            <person name="Krulwich T.A."/>
        </authorList>
    </citation>
    <scope>NUCLEOTIDE SEQUENCE [LARGE SCALE GENOMIC DNA]</scope>
    <source>
        <strain evidence="2 3">CC-BB4</strain>
    </source>
</reference>
<dbReference type="InterPro" id="IPR035437">
    <property type="entry name" value="SNase_OB-fold_sf"/>
</dbReference>
<evidence type="ECO:0000313" key="2">
    <source>
        <dbReference type="EMBL" id="AXK81998.1"/>
    </source>
</evidence>
<dbReference type="SMART" id="SM00318">
    <property type="entry name" value="SNc"/>
    <property type="match status" value="1"/>
</dbReference>
<evidence type="ECO:0000259" key="1">
    <source>
        <dbReference type="PROSITE" id="PS50830"/>
    </source>
</evidence>
<dbReference type="PROSITE" id="PS50830">
    <property type="entry name" value="TNASE_3"/>
    <property type="match status" value="1"/>
</dbReference>
<accession>A0A345ZYK1</accession>
<dbReference type="EMBL" id="CP031417">
    <property type="protein sequence ID" value="AXK81998.1"/>
    <property type="molecule type" value="Genomic_DNA"/>
</dbReference>
<protein>
    <recommendedName>
        <fullName evidence="1">TNase-like domain-containing protein</fullName>
    </recommendedName>
</protein>
<dbReference type="KEGG" id="ptaw:DW352_16580"/>
<gene>
    <name evidence="2" type="ORF">DW352_16580</name>
</gene>
<dbReference type="Proteomes" id="UP000254889">
    <property type="component" value="Chromosome"/>
</dbReference>
<feature type="domain" description="TNase-like" evidence="1">
    <location>
        <begin position="73"/>
        <end position="190"/>
    </location>
</feature>
<dbReference type="AlphaFoldDB" id="A0A345ZYK1"/>
<name>A0A345ZYK1_9HYPH</name>
<sequence length="293" mass="31745">MGPRKARSDDRLREPLAASNIRRCIAAPWPVDDPAGGPTIVHMKTVERIALCLVTSLAGTMAHAAEEPCRLTPLGTAEVAAVRDGRTLMLKDGRELRLVAIEAGDESRAALEAAIGGRSLRLAALGEAKDRYGRTVAFAFAGEEPQSVQQALLAQGQARVAARVGDKSCADGLLAAEREARRAGRGLWANPNFAPLPAENLRRLEAERGRFVLVQGKVLSVRESGGTIYMNFGRRWTQALTATMLRRDARRFAAAGVEAKRLEGRRVLVRGWLEQRSGPTIELTAPEQIELAE</sequence>
<dbReference type="OrthoDB" id="7618306at2"/>
<proteinExistence type="predicted"/>